<dbReference type="OrthoDB" id="7869901at2"/>
<protein>
    <submittedName>
        <fullName evidence="1">Uncharacterized protein</fullName>
    </submittedName>
</protein>
<keyword evidence="2" id="KW-1185">Reference proteome</keyword>
<name>A0A4V2Q400_9RHOB</name>
<dbReference type="AlphaFoldDB" id="A0A4V2Q400"/>
<dbReference type="RefSeq" id="WP_132859222.1">
    <property type="nucleotide sequence ID" value="NZ_SMGR01000001.1"/>
</dbReference>
<evidence type="ECO:0000313" key="2">
    <source>
        <dbReference type="Proteomes" id="UP000295673"/>
    </source>
</evidence>
<evidence type="ECO:0000313" key="1">
    <source>
        <dbReference type="EMBL" id="TCL09160.1"/>
    </source>
</evidence>
<dbReference type="Proteomes" id="UP000295673">
    <property type="component" value="Unassembled WGS sequence"/>
</dbReference>
<sequence>MNSQNWPFETVEIACDHCGRFGRYHKATFLEVVGEQIELPQALEIVSQDCPHRANDLDPMRKVCRPYYAQD</sequence>
<dbReference type="EMBL" id="SMGR01000001">
    <property type="protein sequence ID" value="TCL09160.1"/>
    <property type="molecule type" value="Genomic_DNA"/>
</dbReference>
<proteinExistence type="predicted"/>
<accession>A0A4V2Q400</accession>
<reference evidence="1 2" key="1">
    <citation type="submission" date="2019-03" db="EMBL/GenBank/DDBJ databases">
        <title>Genomic Encyclopedia of Archaeal and Bacterial Type Strains, Phase II (KMG-II): from individual species to whole genera.</title>
        <authorList>
            <person name="Goeker M."/>
        </authorList>
    </citation>
    <scope>NUCLEOTIDE SEQUENCE [LARGE SCALE GENOMIC DNA]</scope>
    <source>
        <strain evidence="1 2">DSM 26433</strain>
    </source>
</reference>
<gene>
    <name evidence="1" type="ORF">BXY66_1205</name>
</gene>
<comment type="caution">
    <text evidence="1">The sequence shown here is derived from an EMBL/GenBank/DDBJ whole genome shotgun (WGS) entry which is preliminary data.</text>
</comment>
<organism evidence="1 2">
    <name type="scientific">Shimia isoporae</name>
    <dbReference type="NCBI Taxonomy" id="647720"/>
    <lineage>
        <taxon>Bacteria</taxon>
        <taxon>Pseudomonadati</taxon>
        <taxon>Pseudomonadota</taxon>
        <taxon>Alphaproteobacteria</taxon>
        <taxon>Rhodobacterales</taxon>
        <taxon>Roseobacteraceae</taxon>
    </lineage>
</organism>